<keyword evidence="3" id="KW-1185">Reference proteome</keyword>
<dbReference type="SUPFAM" id="SSF48208">
    <property type="entry name" value="Six-hairpin glycosidases"/>
    <property type="match status" value="1"/>
</dbReference>
<dbReference type="Gene3D" id="1.50.10.10">
    <property type="match status" value="1"/>
</dbReference>
<dbReference type="InterPro" id="IPR012341">
    <property type="entry name" value="6hp_glycosidase-like_sf"/>
</dbReference>
<reference evidence="2 3" key="1">
    <citation type="submission" date="2022-08" db="EMBL/GenBank/DDBJ databases">
        <title>Reclassification of Massilia species as members of the genera Telluria, Duganella, Pseudoduganella, Mokoshia gen. nov. and Zemynaea gen. nov. using orthogonal and non-orthogonal genome-based approaches.</title>
        <authorList>
            <person name="Bowman J.P."/>
        </authorList>
    </citation>
    <scope>NUCLEOTIDE SEQUENCE [LARGE SCALE GENOMIC DNA]</scope>
    <source>
        <strain evidence="2 3">JCM 31606</strain>
    </source>
</reference>
<dbReference type="RefSeq" id="WP_258811506.1">
    <property type="nucleotide sequence ID" value="NZ_JANUGU010000002.1"/>
</dbReference>
<feature type="chain" id="PRO_5046781355" evidence="1">
    <location>
        <begin position="20"/>
        <end position="958"/>
    </location>
</feature>
<dbReference type="InterPro" id="IPR014756">
    <property type="entry name" value="Ig_E-set"/>
</dbReference>
<evidence type="ECO:0000256" key="1">
    <source>
        <dbReference type="SAM" id="SignalP"/>
    </source>
</evidence>
<dbReference type="EMBL" id="JANUGU010000002">
    <property type="protein sequence ID" value="MCS0658320.1"/>
    <property type="molecule type" value="Genomic_DNA"/>
</dbReference>
<evidence type="ECO:0000313" key="3">
    <source>
        <dbReference type="Proteomes" id="UP001204621"/>
    </source>
</evidence>
<sequence>MNVSRWLLGAALICGTAMAAGPAELYVRGGFNGWGIDNPLVAQGSGVYQADILLSPGYHPFKVGSRDWSAEWVIDPAASVNVAAGTAYRMDTHPGPEDYLFVKQTATWRFTVDASDPAAPKLSVTRLETPAATASTDPHAGAQAASELRFRTWDGKQEAARFSTDDAAATLRSYTQSTTMQLRDTGPQFVRYRESADLPRVRSGNLAFDALFALAGSEMRQDSVHEIRDGNYNGGAAIPCECFETGEKWHYVWTRDLSYAADLGLAMLDPQRVRNSLLFKLSGWRSGISKPARAAGTDDGLQIVQDTGSGGSWPVSTDRIAWAYAAEDVLRTLPPAECATFAATALKALSNTVENDRIAAFDAATGLYTGEESFLDWRDQSYAAWIPNHLSWMASSKALSTNVGHYKALTLAAQLARESGDAARASRYEGWAKALKLAINKQLWLEDEGMYSSLTAGHFDGAPMHKFDWLGQALAIDTGIADAARAHSILAHYPHGPMGAPVIWPQQQGMPVYHNRAIWPFVTAYGLRAAARTGNVSVADAAYDTLVRGAALNLSNMENLEWLSGQPLLLDEAHPTLIGPVISSRRQLWSVGAYLGMVIEDVFGVTPAATGIELKPFVTARLRREAFAGSNDAVLENLRLRGKRITVHLHLPAATEADGYYRIGGVKLNGAAANTAIAWPALKDDNRIDIELSTLAKGEQSIRRVNANPYEESPAVFGPREPAITTLERAGARVVLGFDGGPAINVYRDGKRVASGVSGSQWTDNHAGPASCYAVEATYPNGNRSHHSMPRCLDKGIEVAVTDPRVRSNVALAQSSERFPLPHLGGWGKPDDRFGVDAVSVAQPGRYAVQVRYHNGANQINLGISGGVKWLAVKDQRGRVVAQGVVQLPHAPIAKQDTPTALSTPLYARLKPGSYRLALSDFFNMGYLQSNSSFSAAGGVEGPSNRFDIYGVRLQRLP</sequence>
<dbReference type="Gene3D" id="2.60.40.10">
    <property type="entry name" value="Immunoglobulins"/>
    <property type="match status" value="1"/>
</dbReference>
<keyword evidence="1" id="KW-0732">Signal</keyword>
<dbReference type="InterPro" id="IPR008928">
    <property type="entry name" value="6-hairpin_glycosidase_sf"/>
</dbReference>
<evidence type="ECO:0000313" key="2">
    <source>
        <dbReference type="EMBL" id="MCS0658320.1"/>
    </source>
</evidence>
<dbReference type="Proteomes" id="UP001204621">
    <property type="component" value="Unassembled WGS sequence"/>
</dbReference>
<proteinExistence type="predicted"/>
<organism evidence="2 3">
    <name type="scientific">Massilia terrae</name>
    <dbReference type="NCBI Taxonomy" id="1811224"/>
    <lineage>
        <taxon>Bacteria</taxon>
        <taxon>Pseudomonadati</taxon>
        <taxon>Pseudomonadota</taxon>
        <taxon>Betaproteobacteria</taxon>
        <taxon>Burkholderiales</taxon>
        <taxon>Oxalobacteraceae</taxon>
        <taxon>Telluria group</taxon>
        <taxon>Massilia</taxon>
    </lineage>
</organism>
<name>A0ABT2CWH1_9BURK</name>
<dbReference type="SUPFAM" id="SSF81296">
    <property type="entry name" value="E set domains"/>
    <property type="match status" value="1"/>
</dbReference>
<accession>A0ABT2CWH1</accession>
<dbReference type="InterPro" id="IPR013783">
    <property type="entry name" value="Ig-like_fold"/>
</dbReference>
<protein>
    <submittedName>
        <fullName evidence="2">Esterase</fullName>
    </submittedName>
</protein>
<comment type="caution">
    <text evidence="2">The sequence shown here is derived from an EMBL/GenBank/DDBJ whole genome shotgun (WGS) entry which is preliminary data.</text>
</comment>
<gene>
    <name evidence="2" type="ORF">NX778_09620</name>
</gene>
<feature type="signal peptide" evidence="1">
    <location>
        <begin position="1"/>
        <end position="19"/>
    </location>
</feature>